<dbReference type="RefSeq" id="WP_284102492.1">
    <property type="nucleotide sequence ID" value="NZ_JARRAF010000032.1"/>
</dbReference>
<feature type="chain" id="PRO_5046115822" evidence="1">
    <location>
        <begin position="20"/>
        <end position="412"/>
    </location>
</feature>
<gene>
    <name evidence="2" type="ORF">PZA18_19210</name>
</gene>
<keyword evidence="2" id="KW-0378">Hydrolase</keyword>
<reference evidence="2" key="1">
    <citation type="submission" date="2023-03" db="EMBL/GenBank/DDBJ databases">
        <title>Chitinimonas shenzhenensis gen. nov., sp. nov., a novel member of family Burkholderiaceae isolated from activated sludge collected in Shen Zhen, China.</title>
        <authorList>
            <person name="Wang X."/>
        </authorList>
    </citation>
    <scope>NUCLEOTIDE SEQUENCE</scope>
    <source>
        <strain evidence="2">DQS-5</strain>
    </source>
</reference>
<dbReference type="EC" id="3.2.1.18" evidence="2"/>
<dbReference type="Gene3D" id="2.115.10.20">
    <property type="entry name" value="Glycosyl hydrolase domain, family 43"/>
    <property type="match status" value="2"/>
</dbReference>
<feature type="signal peptide" evidence="1">
    <location>
        <begin position="1"/>
        <end position="19"/>
    </location>
</feature>
<proteinExistence type="predicted"/>
<sequence length="412" mass="43574">MFRFHGALLAACLAVPVMADVQSSAGIASTVCTNFVETGLTGVAPQIFRHSDGSYRIYYMGKGLASAKSSDLQTFTAESGVRLASSVTIDGKTYSQTRNPWVISRQAGGFRMLFDAALSNGDSALLSATSSDGLTFSAEGVVIAGSSADIETASGKIFLSVPTGIRLPDGRWRMYFVARGTDIESALSSDEGKTWTRESGVRISNGVDPTILQKPAGGYRLVYTDWASSTRLKRLLVADSSDGLTFTPASTAFLSMAGSGSVVDPDVYQMPDGRYRMLLATAASGSASTLLYSCDLPAMFQIQTSASGGNSALSLTSILTPDAMDSGKTANLYLAARVGTQYYFHNGASWQAWTSGSLPVYAQTFVRDTLTLTPLSAANVSAYPEAALYLGYGLSEADMLSGNKYQLIHTVH</sequence>
<dbReference type="EMBL" id="JARRAF010000032">
    <property type="protein sequence ID" value="MDK2126177.1"/>
    <property type="molecule type" value="Genomic_DNA"/>
</dbReference>
<accession>A0ABT7E5I7</accession>
<protein>
    <submittedName>
        <fullName evidence="2">Exo-alpha-sialidase</fullName>
        <ecNumber evidence="2">3.2.1.18</ecNumber>
    </submittedName>
</protein>
<dbReference type="SUPFAM" id="SSF75005">
    <property type="entry name" value="Arabinanase/levansucrase/invertase"/>
    <property type="match status" value="2"/>
</dbReference>
<evidence type="ECO:0000313" key="2">
    <source>
        <dbReference type="EMBL" id="MDK2126177.1"/>
    </source>
</evidence>
<evidence type="ECO:0000313" key="3">
    <source>
        <dbReference type="Proteomes" id="UP001172778"/>
    </source>
</evidence>
<evidence type="ECO:0000256" key="1">
    <source>
        <dbReference type="SAM" id="SignalP"/>
    </source>
</evidence>
<dbReference type="GO" id="GO:0004308">
    <property type="term" value="F:exo-alpha-sialidase activity"/>
    <property type="evidence" value="ECO:0007669"/>
    <property type="project" value="UniProtKB-EC"/>
</dbReference>
<organism evidence="2 3">
    <name type="scientific">Parachitinimonas caeni</name>
    <dbReference type="NCBI Taxonomy" id="3031301"/>
    <lineage>
        <taxon>Bacteria</taxon>
        <taxon>Pseudomonadati</taxon>
        <taxon>Pseudomonadota</taxon>
        <taxon>Betaproteobacteria</taxon>
        <taxon>Neisseriales</taxon>
        <taxon>Chitinibacteraceae</taxon>
        <taxon>Parachitinimonas</taxon>
    </lineage>
</organism>
<keyword evidence="3" id="KW-1185">Reference proteome</keyword>
<comment type="caution">
    <text evidence="2">The sequence shown here is derived from an EMBL/GenBank/DDBJ whole genome shotgun (WGS) entry which is preliminary data.</text>
</comment>
<keyword evidence="1" id="KW-0732">Signal</keyword>
<dbReference type="Proteomes" id="UP001172778">
    <property type="component" value="Unassembled WGS sequence"/>
</dbReference>
<name>A0ABT7E5I7_9NEIS</name>
<keyword evidence="2" id="KW-0326">Glycosidase</keyword>
<dbReference type="InterPro" id="IPR023296">
    <property type="entry name" value="Glyco_hydro_beta-prop_sf"/>
</dbReference>